<feature type="domain" description="GST C-terminal" evidence="2">
    <location>
        <begin position="85"/>
        <end position="206"/>
    </location>
</feature>
<dbReference type="InterPro" id="IPR036249">
    <property type="entry name" value="Thioredoxin-like_sf"/>
</dbReference>
<dbReference type="InterPro" id="IPR040079">
    <property type="entry name" value="Glutathione_S-Trfase"/>
</dbReference>
<dbReference type="InterPro" id="IPR034345">
    <property type="entry name" value="Gtt2-like_N"/>
</dbReference>
<dbReference type="Gene3D" id="1.20.1050.10">
    <property type="match status" value="1"/>
</dbReference>
<dbReference type="InterPro" id="IPR036282">
    <property type="entry name" value="Glutathione-S-Trfase_C_sf"/>
</dbReference>
<accession>A0A6C2CJ83</accession>
<dbReference type="SFLD" id="SFLDS00019">
    <property type="entry name" value="Glutathione_Transferase_(cytos"/>
    <property type="match status" value="1"/>
</dbReference>
<dbReference type="CDD" id="cd03051">
    <property type="entry name" value="GST_N_GTT2_like"/>
    <property type="match status" value="1"/>
</dbReference>
<dbReference type="Proteomes" id="UP000389128">
    <property type="component" value="Unassembled WGS sequence"/>
</dbReference>
<dbReference type="InterPro" id="IPR010987">
    <property type="entry name" value="Glutathione-S-Trfase_C-like"/>
</dbReference>
<evidence type="ECO:0000313" key="4">
    <source>
        <dbReference type="Proteomes" id="UP000389128"/>
    </source>
</evidence>
<dbReference type="SUPFAM" id="SSF47616">
    <property type="entry name" value="GST C-terminal domain-like"/>
    <property type="match status" value="1"/>
</dbReference>
<proteinExistence type="predicted"/>
<dbReference type="RefSeq" id="WP_148581051.1">
    <property type="nucleotide sequence ID" value="NZ_SDKK01000026.1"/>
</dbReference>
<organism evidence="3 4">
    <name type="scientific">Zoogloea oleivorans</name>
    <dbReference type="NCBI Taxonomy" id="1552750"/>
    <lineage>
        <taxon>Bacteria</taxon>
        <taxon>Pseudomonadati</taxon>
        <taxon>Pseudomonadota</taxon>
        <taxon>Betaproteobacteria</taxon>
        <taxon>Rhodocyclales</taxon>
        <taxon>Zoogloeaceae</taxon>
        <taxon>Zoogloea</taxon>
    </lineage>
</organism>
<dbReference type="SUPFAM" id="SSF52833">
    <property type="entry name" value="Thioredoxin-like"/>
    <property type="match status" value="1"/>
</dbReference>
<dbReference type="AlphaFoldDB" id="A0A6C2CJ83"/>
<dbReference type="PANTHER" id="PTHR44051">
    <property type="entry name" value="GLUTATHIONE S-TRANSFERASE-RELATED"/>
    <property type="match status" value="1"/>
</dbReference>
<dbReference type="Gene3D" id="3.40.30.10">
    <property type="entry name" value="Glutaredoxin"/>
    <property type="match status" value="1"/>
</dbReference>
<dbReference type="InterPro" id="IPR004046">
    <property type="entry name" value="GST_C"/>
</dbReference>
<dbReference type="GO" id="GO:0016740">
    <property type="term" value="F:transferase activity"/>
    <property type="evidence" value="ECO:0007669"/>
    <property type="project" value="UniProtKB-KW"/>
</dbReference>
<dbReference type="PROSITE" id="PS50404">
    <property type="entry name" value="GST_NTER"/>
    <property type="match status" value="1"/>
</dbReference>
<gene>
    <name evidence="3" type="ORF">ETQ85_21125</name>
</gene>
<keyword evidence="3" id="KW-0808">Transferase</keyword>
<dbReference type="SFLD" id="SFLDG00358">
    <property type="entry name" value="Main_(cytGST)"/>
    <property type="match status" value="1"/>
</dbReference>
<name>A0A6C2CJ83_9RHOO</name>
<protein>
    <submittedName>
        <fullName evidence="3">Glutathione S-transferase family protein</fullName>
    </submittedName>
</protein>
<dbReference type="Pfam" id="PF13409">
    <property type="entry name" value="GST_N_2"/>
    <property type="match status" value="1"/>
</dbReference>
<sequence length="206" mass="22386">MKLYNSIGPNPRLVKMFAAEKGLKLELVEVDIIGGESRQPAYLAINPTGTTPVLAPDGGRPIAETTAICEYLEELQASPPLIGATPAARAEARMWWRRVDLLVVQPMTAGFRGAEGLPLFQDRVVCLPQAADDLKRTAQQGLAWLEAQIGDKPYIAGDALTVADLLLFCFVEFGEKVGQGLDPAHVRLAAWRERMAARPSAALPWL</sequence>
<dbReference type="InterPro" id="IPR004045">
    <property type="entry name" value="Glutathione_S-Trfase_N"/>
</dbReference>
<dbReference type="PANTHER" id="PTHR44051:SF8">
    <property type="entry name" value="GLUTATHIONE S-TRANSFERASE GSTA"/>
    <property type="match status" value="1"/>
</dbReference>
<dbReference type="OrthoDB" id="9782992at2"/>
<keyword evidence="4" id="KW-1185">Reference proteome</keyword>
<evidence type="ECO:0000313" key="3">
    <source>
        <dbReference type="EMBL" id="TYC53569.1"/>
    </source>
</evidence>
<dbReference type="PROSITE" id="PS50405">
    <property type="entry name" value="GST_CTER"/>
    <property type="match status" value="1"/>
</dbReference>
<evidence type="ECO:0000259" key="2">
    <source>
        <dbReference type="PROSITE" id="PS50405"/>
    </source>
</evidence>
<evidence type="ECO:0000259" key="1">
    <source>
        <dbReference type="PROSITE" id="PS50404"/>
    </source>
</evidence>
<dbReference type="Pfam" id="PF00043">
    <property type="entry name" value="GST_C"/>
    <property type="match status" value="1"/>
</dbReference>
<reference evidence="3 4" key="1">
    <citation type="submission" date="2019-01" db="EMBL/GenBank/DDBJ databases">
        <title>Zoogloea oleivorans genome sequencing and assembly.</title>
        <authorList>
            <person name="Tancsics A."/>
            <person name="Farkas M."/>
            <person name="Kriszt B."/>
            <person name="Maroti G."/>
            <person name="Horvath B."/>
        </authorList>
    </citation>
    <scope>NUCLEOTIDE SEQUENCE [LARGE SCALE GENOMIC DNA]</scope>
    <source>
        <strain evidence="3 4">Buc</strain>
    </source>
</reference>
<comment type="caution">
    <text evidence="3">The sequence shown here is derived from an EMBL/GenBank/DDBJ whole genome shotgun (WGS) entry which is preliminary data.</text>
</comment>
<feature type="domain" description="GST N-terminal" evidence="1">
    <location>
        <begin position="1"/>
        <end position="80"/>
    </location>
</feature>
<dbReference type="EMBL" id="SDKK01000026">
    <property type="protein sequence ID" value="TYC53569.1"/>
    <property type="molecule type" value="Genomic_DNA"/>
</dbReference>